<reference evidence="2" key="1">
    <citation type="submission" date="2021-01" db="EMBL/GenBank/DDBJ databases">
        <authorList>
            <person name="Corre E."/>
            <person name="Pelletier E."/>
            <person name="Niang G."/>
            <person name="Scheremetjew M."/>
            <person name="Finn R."/>
            <person name="Kale V."/>
            <person name="Holt S."/>
            <person name="Cochrane G."/>
            <person name="Meng A."/>
            <person name="Brown T."/>
            <person name="Cohen L."/>
        </authorList>
    </citation>
    <scope>NUCLEOTIDE SEQUENCE</scope>
    <source>
        <strain evidence="2">CCMP645</strain>
    </source>
</reference>
<feature type="region of interest" description="Disordered" evidence="1">
    <location>
        <begin position="429"/>
        <end position="483"/>
    </location>
</feature>
<sequence>MLHGCIILSASGKTLLYSVVGAYALQPRLRPESLTSLLTTIQDFTGGPDSAFVQIESVGVSLQQQGSLIVAVLCEPSEETQSCARLTALQLLHTFSAQFSSRAKEIDEEHRRHISSAASSYTFQSATQDQHTAAIRTLDVFLSFERQVVQPLLLRPRLGTSCLAPLDACSTALRSMLIDEAGDGKACSVIYPGLAKSGHPLGIFAGAHTPSVWSAVSTAAATLCQRLVRASYSGEGVPEQSAVMAFPSLADAASNCLHVLVHAVHIGSGAGCVVLFYSAVTPPLSKVETTGPDTMPLATEPALARKASVKDERQPQPSPLTRLLSLLGRAWGSSRQSCAISDASSVSEKQRSQQHVSQGHFSSKVVRLPSAAVPQDLYAATKQVVVSLNSAFIAAVDAASQQQDKLSSLFHPTVMKQDDTPVDLEITTPRSGNEFPNAALPTHESTRRSLNSSLTGSRKRVSLEPIGESALPPEETAYRLVEH</sequence>
<dbReference type="AlphaFoldDB" id="A0A7S4B9Z4"/>
<feature type="region of interest" description="Disordered" evidence="1">
    <location>
        <begin position="342"/>
        <end position="361"/>
    </location>
</feature>
<accession>A0A7S4B9Z4</accession>
<name>A0A7S4B9Z4_CHRCT</name>
<organism evidence="2">
    <name type="scientific">Chrysotila carterae</name>
    <name type="common">Marine alga</name>
    <name type="synonym">Syracosphaera carterae</name>
    <dbReference type="NCBI Taxonomy" id="13221"/>
    <lineage>
        <taxon>Eukaryota</taxon>
        <taxon>Haptista</taxon>
        <taxon>Haptophyta</taxon>
        <taxon>Prymnesiophyceae</taxon>
        <taxon>Isochrysidales</taxon>
        <taxon>Isochrysidaceae</taxon>
        <taxon>Chrysotila</taxon>
    </lineage>
</organism>
<gene>
    <name evidence="2" type="ORF">PCAR00345_LOCUS10717</name>
</gene>
<dbReference type="EMBL" id="HBIZ01017227">
    <property type="protein sequence ID" value="CAE0758123.1"/>
    <property type="molecule type" value="Transcribed_RNA"/>
</dbReference>
<evidence type="ECO:0000256" key="1">
    <source>
        <dbReference type="SAM" id="MobiDB-lite"/>
    </source>
</evidence>
<evidence type="ECO:0000313" key="2">
    <source>
        <dbReference type="EMBL" id="CAE0758123.1"/>
    </source>
</evidence>
<protein>
    <submittedName>
        <fullName evidence="2">Uncharacterized protein</fullName>
    </submittedName>
</protein>
<proteinExistence type="predicted"/>